<dbReference type="Pfam" id="PF11828">
    <property type="entry name" value="DUF3348"/>
    <property type="match status" value="1"/>
</dbReference>
<reference evidence="2 3" key="1">
    <citation type="submission" date="2019-03" db="EMBL/GenBank/DDBJ databases">
        <title>Luteimonas zhaokaii sp.nov., isolated from the rectal contents of Plateau pika in Yushu, Qinghai Province, China.</title>
        <authorList>
            <person name="Zhang G."/>
        </authorList>
    </citation>
    <scope>NUCLEOTIDE SEQUENCE [LARGE SCALE GENOMIC DNA]</scope>
    <source>
        <strain evidence="2 3">B9</strain>
    </source>
</reference>
<sequence length="284" mass="30511">MLPGVFHVPFRSPGRPGRLVALAPLACRGIAAWPRMLEVSHRVPLAGPTFIRMASRLSDVAHAEAGASLSQRLGEWLDWRRAVALARVLDTAVAPGPGTGRAEASASSSPPVEDESRQARESFARAIDALDLPADAAGIDDAAPLIRQYIELQRRLQAGTGRLRDRTRECVRSQSADMAQLAELDVVMEGLLSPREQALLDGIPTLLANHAARLRGDGAGPQSETDPPRDTDAIPVSLPASAGSDWPTTFLRDLRDLLHAELDVRFQPIEGLLAALRQHGPLTP</sequence>
<keyword evidence="3" id="KW-1185">Reference proteome</keyword>
<feature type="region of interest" description="Disordered" evidence="1">
    <location>
        <begin position="96"/>
        <end position="120"/>
    </location>
</feature>
<proteinExistence type="predicted"/>
<name>A0A4R5TV44_9GAMM</name>
<evidence type="ECO:0000313" key="3">
    <source>
        <dbReference type="Proteomes" id="UP000294796"/>
    </source>
</evidence>
<dbReference type="OrthoDB" id="5949373at2"/>
<feature type="compositionally biased region" description="Low complexity" evidence="1">
    <location>
        <begin position="102"/>
        <end position="111"/>
    </location>
</feature>
<evidence type="ECO:0000313" key="2">
    <source>
        <dbReference type="EMBL" id="TDK24956.1"/>
    </source>
</evidence>
<dbReference type="AlphaFoldDB" id="A0A4R5TV44"/>
<dbReference type="InterPro" id="IPR021783">
    <property type="entry name" value="DUF3348"/>
</dbReference>
<organism evidence="2 3">
    <name type="scientific">Luteimonas aestuarii</name>
    <dbReference type="NCBI Taxonomy" id="453837"/>
    <lineage>
        <taxon>Bacteria</taxon>
        <taxon>Pseudomonadati</taxon>
        <taxon>Pseudomonadota</taxon>
        <taxon>Gammaproteobacteria</taxon>
        <taxon>Lysobacterales</taxon>
        <taxon>Lysobacteraceae</taxon>
        <taxon>Luteimonas</taxon>
    </lineage>
</organism>
<accession>A0A4R5TV44</accession>
<gene>
    <name evidence="2" type="ORF">E2F46_07195</name>
</gene>
<dbReference type="Proteomes" id="UP000294796">
    <property type="component" value="Unassembled WGS sequence"/>
</dbReference>
<protein>
    <submittedName>
        <fullName evidence="2">DUF3348 family protein</fullName>
    </submittedName>
</protein>
<dbReference type="EMBL" id="SMTF01000004">
    <property type="protein sequence ID" value="TDK24956.1"/>
    <property type="molecule type" value="Genomic_DNA"/>
</dbReference>
<feature type="region of interest" description="Disordered" evidence="1">
    <location>
        <begin position="215"/>
        <end position="234"/>
    </location>
</feature>
<evidence type="ECO:0000256" key="1">
    <source>
        <dbReference type="SAM" id="MobiDB-lite"/>
    </source>
</evidence>
<comment type="caution">
    <text evidence="2">The sequence shown here is derived from an EMBL/GenBank/DDBJ whole genome shotgun (WGS) entry which is preliminary data.</text>
</comment>